<dbReference type="PANTHER" id="PTHR46652">
    <property type="entry name" value="LEUCINE-RICH REPEAT AND IQ DOMAIN-CONTAINING PROTEIN 1-RELATED"/>
    <property type="match status" value="1"/>
</dbReference>
<dbReference type="InterPro" id="IPR050836">
    <property type="entry name" value="SDS22/Internalin_LRR"/>
</dbReference>
<dbReference type="Pfam" id="PF21832">
    <property type="entry name" value="DUF6892"/>
    <property type="match status" value="1"/>
</dbReference>
<evidence type="ECO:0000256" key="1">
    <source>
        <dbReference type="ARBA" id="ARBA00022614"/>
    </source>
</evidence>
<evidence type="ECO:0000256" key="2">
    <source>
        <dbReference type="ARBA" id="ARBA00022737"/>
    </source>
</evidence>
<name>A0A9W6RIP7_9ACTN</name>
<dbReference type="SUPFAM" id="SSF52058">
    <property type="entry name" value="L domain-like"/>
    <property type="match status" value="1"/>
</dbReference>
<organism evidence="4 5">
    <name type="scientific">Actinoallomurus iriomotensis</name>
    <dbReference type="NCBI Taxonomy" id="478107"/>
    <lineage>
        <taxon>Bacteria</taxon>
        <taxon>Bacillati</taxon>
        <taxon>Actinomycetota</taxon>
        <taxon>Actinomycetes</taxon>
        <taxon>Streptosporangiales</taxon>
        <taxon>Thermomonosporaceae</taxon>
        <taxon>Actinoallomurus</taxon>
    </lineage>
</organism>
<comment type="caution">
    <text evidence="4">The sequence shown here is derived from an EMBL/GenBank/DDBJ whole genome shotgun (WGS) entry which is preliminary data.</text>
</comment>
<dbReference type="Gene3D" id="3.80.10.10">
    <property type="entry name" value="Ribonuclease Inhibitor"/>
    <property type="match status" value="1"/>
</dbReference>
<evidence type="ECO:0000259" key="3">
    <source>
        <dbReference type="Pfam" id="PF21832"/>
    </source>
</evidence>
<keyword evidence="2" id="KW-0677">Repeat</keyword>
<dbReference type="EMBL" id="BSTJ01000005">
    <property type="protein sequence ID" value="GLY76259.1"/>
    <property type="molecule type" value="Genomic_DNA"/>
</dbReference>
<reference evidence="4" key="1">
    <citation type="submission" date="2023-03" db="EMBL/GenBank/DDBJ databases">
        <title>Actinoallomurus iriomotensis NBRC 103681.</title>
        <authorList>
            <person name="Ichikawa N."/>
            <person name="Sato H."/>
            <person name="Tonouchi N."/>
        </authorList>
    </citation>
    <scope>NUCLEOTIDE SEQUENCE</scope>
    <source>
        <strain evidence="4">NBRC 103681</strain>
    </source>
</reference>
<protein>
    <recommendedName>
        <fullName evidence="3">DUF6892 domain-containing protein</fullName>
    </recommendedName>
</protein>
<keyword evidence="1" id="KW-0433">Leucine-rich repeat</keyword>
<feature type="domain" description="DUF6892" evidence="3">
    <location>
        <begin position="8"/>
        <end position="242"/>
    </location>
</feature>
<dbReference type="PANTHER" id="PTHR46652:SF3">
    <property type="entry name" value="LEUCINE-RICH REPEAT-CONTAINING PROTEIN 9"/>
    <property type="match status" value="1"/>
</dbReference>
<proteinExistence type="predicted"/>
<sequence length="245" mass="27010">MIANALAALEDRNLRLAVLDMLMATKVLPPFDIDEFNRAHAGDEDDDDRDYRYRDEVAGALLDIPVTAEQCASVRELVWEAGGNEVVYAIWTFWDGETDEFRIESLEGIDTVLPDLESLSVGDGAVSDLTPLAGCAALRRLSLRGGGAVTDVGPLSGLGSLRKLELEYQNVRDLRPLAGLTLEYLSLDGEPDADLSPLESLTSLRTLRCRRMCYTAGSEAPILRRFDNARVIEVLERRGVDVEVR</sequence>
<gene>
    <name evidence="4" type="ORF">Airi01_045260</name>
</gene>
<evidence type="ECO:0000313" key="5">
    <source>
        <dbReference type="Proteomes" id="UP001165135"/>
    </source>
</evidence>
<evidence type="ECO:0000313" key="4">
    <source>
        <dbReference type="EMBL" id="GLY76259.1"/>
    </source>
</evidence>
<dbReference type="InterPro" id="IPR054187">
    <property type="entry name" value="DUF6892"/>
</dbReference>
<dbReference type="AlphaFoldDB" id="A0A9W6RIP7"/>
<dbReference type="InterPro" id="IPR032675">
    <property type="entry name" value="LRR_dom_sf"/>
</dbReference>
<dbReference type="RefSeq" id="WP_285624428.1">
    <property type="nucleotide sequence ID" value="NZ_BSTJ01000005.1"/>
</dbReference>
<accession>A0A9W6RIP7</accession>
<dbReference type="Proteomes" id="UP001165135">
    <property type="component" value="Unassembled WGS sequence"/>
</dbReference>